<dbReference type="RefSeq" id="WP_233734861.1">
    <property type="nucleotide sequence ID" value="NZ_JAJVCN010000005.1"/>
</dbReference>
<dbReference type="PANTHER" id="PTHR43329">
    <property type="entry name" value="EPOXIDE HYDROLASE"/>
    <property type="match status" value="1"/>
</dbReference>
<dbReference type="GO" id="GO:0016787">
    <property type="term" value="F:hydrolase activity"/>
    <property type="evidence" value="ECO:0007669"/>
    <property type="project" value="UniProtKB-KW"/>
</dbReference>
<dbReference type="SUPFAM" id="SSF53474">
    <property type="entry name" value="alpha/beta-Hydrolases"/>
    <property type="match status" value="1"/>
</dbReference>
<dbReference type="Proteomes" id="UP001521150">
    <property type="component" value="Unassembled WGS sequence"/>
</dbReference>
<comment type="caution">
    <text evidence="3">The sequence shown here is derived from an EMBL/GenBank/DDBJ whole genome shotgun (WGS) entry which is preliminary data.</text>
</comment>
<dbReference type="InterPro" id="IPR000639">
    <property type="entry name" value="Epox_hydrolase-like"/>
</dbReference>
<dbReference type="Pfam" id="PF00561">
    <property type="entry name" value="Abhydrolase_1"/>
    <property type="match status" value="1"/>
</dbReference>
<evidence type="ECO:0000313" key="3">
    <source>
        <dbReference type="EMBL" id="MCE7011987.1"/>
    </source>
</evidence>
<keyword evidence="1 3" id="KW-0378">Hydrolase</keyword>
<dbReference type="PRINTS" id="PR00111">
    <property type="entry name" value="ABHYDROLASE"/>
</dbReference>
<evidence type="ECO:0000256" key="1">
    <source>
        <dbReference type="ARBA" id="ARBA00022801"/>
    </source>
</evidence>
<dbReference type="InterPro" id="IPR000073">
    <property type="entry name" value="AB_hydrolase_1"/>
</dbReference>
<reference evidence="3 4" key="1">
    <citation type="submission" date="2021-12" db="EMBL/GenBank/DDBJ databases">
        <title>Genome sequence of Kibdelosporangium philippinense ATCC 49844.</title>
        <authorList>
            <person name="Fedorov E.A."/>
            <person name="Omeragic M."/>
            <person name="Shalygina K.F."/>
            <person name="Maclea K.S."/>
        </authorList>
    </citation>
    <scope>NUCLEOTIDE SEQUENCE [LARGE SCALE GENOMIC DNA]</scope>
    <source>
        <strain evidence="3 4">ATCC 49844</strain>
    </source>
</reference>
<gene>
    <name evidence="3" type="ORF">LWC34_55635</name>
</gene>
<dbReference type="EMBL" id="JAJVCN010000005">
    <property type="protein sequence ID" value="MCE7011987.1"/>
    <property type="molecule type" value="Genomic_DNA"/>
</dbReference>
<name>A0ABS8ZWA7_9PSEU</name>
<evidence type="ECO:0000313" key="4">
    <source>
        <dbReference type="Proteomes" id="UP001521150"/>
    </source>
</evidence>
<proteinExistence type="predicted"/>
<sequence length="288" mass="32486">MTVTLEPPRITHHTAVLNGIRQHWVSAGAGPPVYLLHGFPEMWFGWRKQIPVLAERYTVIAPDLRGYGATDKPAAGYDKRTMAADLLALMDHLGHDRIALVGHDRGARVATRFAKDHPHRLHRLAVVDNIPTLALSRTKNLAAPGLGWFFYFLRVPDLPEALIEGKEEVFLTHFYRGWSYNPEIFSQAELDVYVKNYQQPGAVRGSCADYRAMPQDAEQDAEDEHVLIECPVLSIWGADFVGVTLVDMEQTWRAMAKDVRTVAIDQCGHLCHEEKPDIVNAELLEFLK</sequence>
<organism evidence="3 4">
    <name type="scientific">Kibdelosporangium philippinense</name>
    <dbReference type="NCBI Taxonomy" id="211113"/>
    <lineage>
        <taxon>Bacteria</taxon>
        <taxon>Bacillati</taxon>
        <taxon>Actinomycetota</taxon>
        <taxon>Actinomycetes</taxon>
        <taxon>Pseudonocardiales</taxon>
        <taxon>Pseudonocardiaceae</taxon>
        <taxon>Kibdelosporangium</taxon>
    </lineage>
</organism>
<keyword evidence="4" id="KW-1185">Reference proteome</keyword>
<dbReference type="PRINTS" id="PR00412">
    <property type="entry name" value="EPOXHYDRLASE"/>
</dbReference>
<dbReference type="Gene3D" id="3.40.50.1820">
    <property type="entry name" value="alpha/beta hydrolase"/>
    <property type="match status" value="1"/>
</dbReference>
<feature type="domain" description="AB hydrolase-1" evidence="2">
    <location>
        <begin position="31"/>
        <end position="276"/>
    </location>
</feature>
<evidence type="ECO:0000259" key="2">
    <source>
        <dbReference type="Pfam" id="PF00561"/>
    </source>
</evidence>
<dbReference type="InterPro" id="IPR029058">
    <property type="entry name" value="AB_hydrolase_fold"/>
</dbReference>
<accession>A0ABS8ZWA7</accession>
<protein>
    <submittedName>
        <fullName evidence="3">Alpha/beta hydrolase</fullName>
    </submittedName>
</protein>